<evidence type="ECO:0000313" key="3">
    <source>
        <dbReference type="Proteomes" id="UP000288805"/>
    </source>
</evidence>
<dbReference type="GO" id="GO:0048367">
    <property type="term" value="P:shoot system development"/>
    <property type="evidence" value="ECO:0007669"/>
    <property type="project" value="InterPro"/>
</dbReference>
<dbReference type="PANTHER" id="PTHR35504">
    <property type="entry name" value="PROTEIN EMBRYONIC FLOWER 1"/>
    <property type="match status" value="1"/>
</dbReference>
<dbReference type="PANTHER" id="PTHR35504:SF1">
    <property type="entry name" value="PROTEIN EMBRYONIC FLOWER 1"/>
    <property type="match status" value="1"/>
</dbReference>
<comment type="caution">
    <text evidence="2">The sequence shown here is derived from an EMBL/GenBank/DDBJ whole genome shotgun (WGS) entry which is preliminary data.</text>
</comment>
<dbReference type="InterPro" id="IPR034583">
    <property type="entry name" value="EMF1"/>
</dbReference>
<gene>
    <name evidence="2" type="primary">PCR8_0</name>
    <name evidence="2" type="ORF">CK203_003867</name>
</gene>
<dbReference type="GO" id="GO:0045892">
    <property type="term" value="P:negative regulation of DNA-templated transcription"/>
    <property type="evidence" value="ECO:0007669"/>
    <property type="project" value="InterPro"/>
</dbReference>
<organism evidence="2 3">
    <name type="scientific">Vitis vinifera</name>
    <name type="common">Grape</name>
    <dbReference type="NCBI Taxonomy" id="29760"/>
    <lineage>
        <taxon>Eukaryota</taxon>
        <taxon>Viridiplantae</taxon>
        <taxon>Streptophyta</taxon>
        <taxon>Embryophyta</taxon>
        <taxon>Tracheophyta</taxon>
        <taxon>Spermatophyta</taxon>
        <taxon>Magnoliopsida</taxon>
        <taxon>eudicotyledons</taxon>
        <taxon>Gunneridae</taxon>
        <taxon>Pentapetalae</taxon>
        <taxon>rosids</taxon>
        <taxon>Vitales</taxon>
        <taxon>Vitaceae</taxon>
        <taxon>Viteae</taxon>
        <taxon>Vitis</taxon>
    </lineage>
</organism>
<feature type="region of interest" description="Disordered" evidence="1">
    <location>
        <begin position="578"/>
        <end position="613"/>
    </location>
</feature>
<dbReference type="NCBIfam" id="TIGR01571">
    <property type="entry name" value="A_thal_Cys_rich"/>
    <property type="match status" value="1"/>
</dbReference>
<proteinExistence type="predicted"/>
<evidence type="ECO:0000313" key="2">
    <source>
        <dbReference type="EMBL" id="RVX17481.1"/>
    </source>
</evidence>
<feature type="compositionally biased region" description="Acidic residues" evidence="1">
    <location>
        <begin position="495"/>
        <end position="505"/>
    </location>
</feature>
<dbReference type="EMBL" id="QGNW01000013">
    <property type="protein sequence ID" value="RVX17481.1"/>
    <property type="molecule type" value="Genomic_DNA"/>
</dbReference>
<feature type="region of interest" description="Disordered" evidence="1">
    <location>
        <begin position="1"/>
        <end position="39"/>
    </location>
</feature>
<name>A0A438K8E4_VITVI</name>
<dbReference type="GO" id="GO:0009910">
    <property type="term" value="P:negative regulation of flower development"/>
    <property type="evidence" value="ECO:0007669"/>
    <property type="project" value="InterPro"/>
</dbReference>
<reference evidence="2 3" key="1">
    <citation type="journal article" date="2018" name="PLoS Genet.">
        <title>Population sequencing reveals clonal diversity and ancestral inbreeding in the grapevine cultivar Chardonnay.</title>
        <authorList>
            <person name="Roach M.J."/>
            <person name="Johnson D.L."/>
            <person name="Bohlmann J."/>
            <person name="van Vuuren H.J."/>
            <person name="Jones S.J."/>
            <person name="Pretorius I.S."/>
            <person name="Schmidt S.A."/>
            <person name="Borneman A.R."/>
        </authorList>
    </citation>
    <scope>NUCLEOTIDE SEQUENCE [LARGE SCALE GENOMIC DNA]</scope>
    <source>
        <strain evidence="3">cv. Chardonnay</strain>
        <tissue evidence="2">Leaf</tissue>
    </source>
</reference>
<dbReference type="InterPro" id="IPR006461">
    <property type="entry name" value="PLAC_motif_containing"/>
</dbReference>
<feature type="region of interest" description="Disordered" evidence="1">
    <location>
        <begin position="484"/>
        <end position="505"/>
    </location>
</feature>
<dbReference type="Pfam" id="PF04749">
    <property type="entry name" value="PLAC8"/>
    <property type="match status" value="1"/>
</dbReference>
<sequence length="866" mass="96832">MGKLETTPEANLDHQQPLSSDDTDAAPSLPPAPHFHTTTSSPLMMIINNHNTWSRNPHNTPRPSLTRMIITDSHAPPSSNQPVQLAPETANVRKQQPQLENGIDSIPAVAFPPQPRMQVVEPPRPNDQLVMYAAPLPEANKMEAVGNPRSSGLFDCYQHPINAMITTVAPYVTFGQIAEIVDNGSTSYVTGATLYFYLFFAINHWNIGVRYRRRVRDAYQLAEMPLTDRLVRLVCLVSGLSKLTAFQLADYIKSVELFLVNNTEFCISTPLVLVAVLHSEHCRLSPLASRKRIRRPLYTYSGYVAEVRKRDEKICWPFALDESQNKLEEQTCILPPLDLPKFRRWHCQNCLQEIGTKDAEKEIATVPSCNNTVYKSNGTCLHMTSHGSETVLLLDYPRALNVDISEGRNRASLCSDKQEKQAEVACSIIIYDADQVIPEPPCGAAKVNPCLMVEKMAGDTEQDSLGSSKAVTAVDVVDEALNSVSVHKKDHPPLELDDSDQASSESDDILIKNSFNRQHDNSSGWRRRKSRKVRLLTDLLGANGNNSTSNAMIDASTSIYSLSIPQGEVAVRGNARSFRGQNRKRKMLPKTDRISGPSKKKNKKTSVDDGCSSLLPPQVAIGRKIQDKIGDADTGNPTDAYKIIPPEKIGKSLAAQRKDDAKYVAPVQDVVMRKDVERKQHIGGCSIPFIPVPDRLFGVGVNCDINGKRTAHGIPFLSEKQNCSPRVEDWDSSLKQKVDFSGKCNTEKAIEFQELSEANRKHSDHRVDEVFEQGTSDDIPMEIVELMARNQYERCLSETRNDYHLSETTNDTRNAGMLDFTKVYANEAFRLLHEENSHRQKPQSSYGRNSLFTTAEKCRIQQREVR</sequence>
<dbReference type="AlphaFoldDB" id="A0A438K8E4"/>
<protein>
    <submittedName>
        <fullName evidence="2">Protein plant cadmium resistance 8</fullName>
    </submittedName>
</protein>
<evidence type="ECO:0000256" key="1">
    <source>
        <dbReference type="SAM" id="MobiDB-lite"/>
    </source>
</evidence>
<accession>A0A438K8E4</accession>
<dbReference type="Proteomes" id="UP000288805">
    <property type="component" value="Unassembled WGS sequence"/>
</dbReference>